<keyword evidence="2" id="KW-1185">Reference proteome</keyword>
<proteinExistence type="predicted"/>
<evidence type="ECO:0000313" key="2">
    <source>
        <dbReference type="Proteomes" id="UP001163603"/>
    </source>
</evidence>
<evidence type="ECO:0000313" key="1">
    <source>
        <dbReference type="EMBL" id="KAJ0010550.1"/>
    </source>
</evidence>
<sequence>MSNCATVAFVLVNRLSETSDNHLNALKNKDIKLKESAEMNLKKDALLSDQAAAIEEAEKQIQSLRKEVTEMEETYAELVQKLSDEERRACAMEQKLEDIEKNDISMTREEINRANSWCILTEGHAWACIWKIMEALKDMMLKGIVNLLMALSVAETCKDGVDVHTVGDMRTYNSECSSYVQKQMDSRKSSEMARLNKEKEEMLMSKKQNEKSMKCLRSQVLTLQAAMSNFEKQSELKIQTVNHKLQAFEQIVQEAGSHWNQTKEILEVEFGDAKIVAAQKAAEAFCIFSKFEEAQDTIREADIIINGLMIANETMKLDIRRLKQTEVTLNNERDTLMNEVLSLQSINSQKDQQFENLEKQFGSNLIETRNLVVELEHIIADTRKSWCGHGWKDVWAEIIVKDCAMAVLHLCHMGLLLESVTGLNAENGLLQHGLSESNSVIADLREHNFKSKRELEMCRVLKGKLLADIKRSFDQISRKEEEAGELSGKLIRIKRKLLQDKEELLKSEAEFLLIDLCSKELESLVFASQLEEMALQKTEAERMNISCGAVFDNLKEVMIFSKVDAELKKVEATLLQEEVEEAQNNRHEMQSKLEQSFLRITQMDVAKKALEQDIQSLQDSNRLLQNELGEITETKVSLLNQVQALEAECNKLQKDLKIKGTELESSFKELDMTDVELSRMRDLEEENNLLKNEVRKLQTENNLVLQDLAEKKSEFESSLSHIDTRDMENHRLRDKVFSLETCIAGLQTDMEMKNAELSELHHTQSITLQDLSSKGQEIQIYMNRVNILREENVFLRNDVKILENDKRRALSMSSQNISKCVDSVKAVDMICSRLLNKIYEEGFMIADEMFHVICENAERISKFIKGFECLECHVEELISQNRTLQAELSRKDEVLEGLSFDLSLLQESASNTKDQKDEIEEMVASLEALEDDLALKSSELDEAVAHRHMLEAQLQEKINEISTLQIDISGYQETLKLLSSENRGAESSH</sequence>
<gene>
    <name evidence="1" type="ORF">Pint_34483</name>
</gene>
<reference evidence="2" key="1">
    <citation type="journal article" date="2023" name="G3 (Bethesda)">
        <title>Genome assembly and association tests identify interacting loci associated with vigor, precocity, and sex in interspecific pistachio rootstocks.</title>
        <authorList>
            <person name="Palmer W."/>
            <person name="Jacygrad E."/>
            <person name="Sagayaradj S."/>
            <person name="Cavanaugh K."/>
            <person name="Han R."/>
            <person name="Bertier L."/>
            <person name="Beede B."/>
            <person name="Kafkas S."/>
            <person name="Golino D."/>
            <person name="Preece J."/>
            <person name="Michelmore R."/>
        </authorList>
    </citation>
    <scope>NUCLEOTIDE SEQUENCE [LARGE SCALE GENOMIC DNA]</scope>
</reference>
<accession>A0ACC0X653</accession>
<comment type="caution">
    <text evidence="1">The sequence shown here is derived from an EMBL/GenBank/DDBJ whole genome shotgun (WGS) entry which is preliminary data.</text>
</comment>
<dbReference type="Proteomes" id="UP001163603">
    <property type="component" value="Chromosome 14"/>
</dbReference>
<organism evidence="1 2">
    <name type="scientific">Pistacia integerrima</name>
    <dbReference type="NCBI Taxonomy" id="434235"/>
    <lineage>
        <taxon>Eukaryota</taxon>
        <taxon>Viridiplantae</taxon>
        <taxon>Streptophyta</taxon>
        <taxon>Embryophyta</taxon>
        <taxon>Tracheophyta</taxon>
        <taxon>Spermatophyta</taxon>
        <taxon>Magnoliopsida</taxon>
        <taxon>eudicotyledons</taxon>
        <taxon>Gunneridae</taxon>
        <taxon>Pentapetalae</taxon>
        <taxon>rosids</taxon>
        <taxon>malvids</taxon>
        <taxon>Sapindales</taxon>
        <taxon>Anacardiaceae</taxon>
        <taxon>Pistacia</taxon>
    </lineage>
</organism>
<dbReference type="EMBL" id="CM047749">
    <property type="protein sequence ID" value="KAJ0010550.1"/>
    <property type="molecule type" value="Genomic_DNA"/>
</dbReference>
<name>A0ACC0X653_9ROSI</name>
<protein>
    <submittedName>
        <fullName evidence="1">Uncharacterized protein</fullName>
    </submittedName>
</protein>